<comment type="subcellular location">
    <subcellularLocation>
        <location evidence="1">Nucleus</location>
    </subcellularLocation>
</comment>
<comment type="similarity">
    <text evidence="2">Belongs to the ESS2 family.</text>
</comment>
<evidence type="ECO:0000256" key="3">
    <source>
        <dbReference type="ARBA" id="ARBA00023242"/>
    </source>
</evidence>
<gene>
    <name evidence="5" type="ORF">D0862_04477</name>
</gene>
<dbReference type="AlphaFoldDB" id="A0A3M7H075"/>
<dbReference type="VEuPathDB" id="FungiDB:BTJ68_02304"/>
<evidence type="ECO:0000256" key="4">
    <source>
        <dbReference type="SAM" id="MobiDB-lite"/>
    </source>
</evidence>
<protein>
    <recommendedName>
        <fullName evidence="7">Nuclear protein DGCR14</fullName>
    </recommendedName>
</protein>
<dbReference type="GO" id="GO:0071013">
    <property type="term" value="C:catalytic step 2 spliceosome"/>
    <property type="evidence" value="ECO:0007669"/>
    <property type="project" value="TreeGrafter"/>
</dbReference>
<feature type="compositionally biased region" description="Polar residues" evidence="4">
    <location>
        <begin position="274"/>
        <end position="287"/>
    </location>
</feature>
<evidence type="ECO:0000313" key="5">
    <source>
        <dbReference type="EMBL" id="RMZ06811.1"/>
    </source>
</evidence>
<dbReference type="EMBL" id="QWIQ01000109">
    <property type="protein sequence ID" value="RMZ06811.1"/>
    <property type="molecule type" value="Genomic_DNA"/>
</dbReference>
<evidence type="ECO:0000256" key="2">
    <source>
        <dbReference type="ARBA" id="ARBA00009072"/>
    </source>
</evidence>
<dbReference type="Pfam" id="PF09751">
    <property type="entry name" value="Es2"/>
    <property type="match status" value="1"/>
</dbReference>
<proteinExistence type="inferred from homology"/>
<comment type="caution">
    <text evidence="5">The sequence shown here is derived from an EMBL/GenBank/DDBJ whole genome shotgun (WGS) entry which is preliminary data.</text>
</comment>
<reference evidence="5 6" key="1">
    <citation type="journal article" date="2018" name="BMC Genomics">
        <title>Genomic evidence for intraspecific hybridization in a clonal and extremely halotolerant yeast.</title>
        <authorList>
            <person name="Gostincar C."/>
            <person name="Stajich J.E."/>
            <person name="Zupancic J."/>
            <person name="Zalar P."/>
            <person name="Gunde-Cimerman N."/>
        </authorList>
    </citation>
    <scope>NUCLEOTIDE SEQUENCE [LARGE SCALE GENOMIC DNA]</scope>
    <source>
        <strain evidence="5 6">EXF-171</strain>
    </source>
</reference>
<evidence type="ECO:0008006" key="7">
    <source>
        <dbReference type="Google" id="ProtNLM"/>
    </source>
</evidence>
<organism evidence="5 6">
    <name type="scientific">Hortaea werneckii</name>
    <name type="common">Black yeast</name>
    <name type="synonym">Cladosporium werneckii</name>
    <dbReference type="NCBI Taxonomy" id="91943"/>
    <lineage>
        <taxon>Eukaryota</taxon>
        <taxon>Fungi</taxon>
        <taxon>Dikarya</taxon>
        <taxon>Ascomycota</taxon>
        <taxon>Pezizomycotina</taxon>
        <taxon>Dothideomycetes</taxon>
        <taxon>Dothideomycetidae</taxon>
        <taxon>Mycosphaerellales</taxon>
        <taxon>Teratosphaeriaceae</taxon>
        <taxon>Hortaea</taxon>
    </lineage>
</organism>
<feature type="compositionally biased region" description="Polar residues" evidence="4">
    <location>
        <begin position="461"/>
        <end position="478"/>
    </location>
</feature>
<dbReference type="PANTHER" id="PTHR12940:SF0">
    <property type="entry name" value="SPLICING FACTOR ESS-2 HOMOLOG"/>
    <property type="match status" value="1"/>
</dbReference>
<name>A0A3M7H075_HORWE</name>
<keyword evidence="3" id="KW-0539">Nucleus</keyword>
<feature type="region of interest" description="Disordered" evidence="4">
    <location>
        <begin position="38"/>
        <end position="70"/>
    </location>
</feature>
<dbReference type="PANTHER" id="PTHR12940">
    <property type="entry name" value="ES-2 PROTEIN - RELATED"/>
    <property type="match status" value="1"/>
</dbReference>
<dbReference type="Proteomes" id="UP000281468">
    <property type="component" value="Unassembled WGS sequence"/>
</dbReference>
<dbReference type="InterPro" id="IPR019148">
    <property type="entry name" value="Nuclear_protein_DGCR14_ESS-2"/>
</dbReference>
<feature type="region of interest" description="Disordered" evidence="4">
    <location>
        <begin position="263"/>
        <end position="294"/>
    </location>
</feature>
<evidence type="ECO:0000256" key="1">
    <source>
        <dbReference type="ARBA" id="ARBA00004123"/>
    </source>
</evidence>
<feature type="region of interest" description="Disordered" evidence="4">
    <location>
        <begin position="124"/>
        <end position="165"/>
    </location>
</feature>
<feature type="region of interest" description="Disordered" evidence="4">
    <location>
        <begin position="414"/>
        <end position="530"/>
    </location>
</feature>
<evidence type="ECO:0000313" key="6">
    <source>
        <dbReference type="Proteomes" id="UP000281468"/>
    </source>
</evidence>
<feature type="compositionally biased region" description="Basic and acidic residues" evidence="4">
    <location>
        <begin position="427"/>
        <end position="448"/>
    </location>
</feature>
<accession>A0A3M7H075</accession>
<sequence length="530" mass="58374">MATSRGSCDLTCATYRYNNQPEDRLWPRETECHILSNMGDRPSQALQKRSSDSILMPPPPPPKRQKRPPKVIDEDVYADALSHIVARDFFPGLLETEAQQEYMQALDSKNTNWIREAGRRLTQVMTPGPDRRSRMARATSFTPRRRSSGIGETPRGWVGDTPARTPMTEVRNDFAPEEKPEVDVNMSLSAFQAKYTSEDNESFNELLDKQNLKRASKYAFFHAGNKIPSAQQIAHRARERKALEAAPSSPSNALITTNAAGEERQAVAPARPSQDLSTRPSTVNSFPDRQGPRNHFMFGPEGIEDTHTTYFQAAEARSNAPPKSVTYNATRFQPRAAKVDDTVPPSPSMSAIDAAIGRRPLKPTDSEPGYSGAETPRIAGYSFVDADPTPSELGMPVTDAEADAAEQQSAMAFLPKPDETGPNPFKVQERSKREDIRDKLVEKADAGRRKAGRLEQLQRLGVTNTTGRTPTPRFSTAPNAGAKKSVSAMTPAARMLAANLGKTPRKTKDDGFGGANGKDWTPTPKIKRTR</sequence>